<feature type="transmembrane region" description="Helical" evidence="1">
    <location>
        <begin position="43"/>
        <end position="62"/>
    </location>
</feature>
<proteinExistence type="predicted"/>
<gene>
    <name evidence="2" type="ORF">F0L17_17330</name>
</gene>
<evidence type="ECO:0000313" key="3">
    <source>
        <dbReference type="Proteomes" id="UP000473014"/>
    </source>
</evidence>
<dbReference type="InterPro" id="IPR046095">
    <property type="entry name" value="DUF6113"/>
</dbReference>
<dbReference type="EMBL" id="WIXO01000001">
    <property type="protein sequence ID" value="MTE20845.1"/>
    <property type="molecule type" value="Genomic_DNA"/>
</dbReference>
<evidence type="ECO:0000313" key="2">
    <source>
        <dbReference type="EMBL" id="MTE20845.1"/>
    </source>
</evidence>
<name>A0A6G2BEY4_9ACTN</name>
<protein>
    <recommendedName>
        <fullName evidence="4">Integral membrane protein</fullName>
    </recommendedName>
</protein>
<reference evidence="2 3" key="1">
    <citation type="submission" date="2019-11" db="EMBL/GenBank/DDBJ databases">
        <authorList>
            <person name="Yuan L."/>
        </authorList>
    </citation>
    <scope>NUCLEOTIDE SEQUENCE [LARGE SCALE GENOMIC DNA]</scope>
    <source>
        <strain evidence="2 3">TRM43335</strain>
    </source>
</reference>
<keyword evidence="1" id="KW-0812">Transmembrane</keyword>
<comment type="caution">
    <text evidence="2">The sequence shown here is derived from an EMBL/GenBank/DDBJ whole genome shotgun (WGS) entry which is preliminary data.</text>
</comment>
<sequence length="133" mass="13590">MRPGDRRRRPVSGRGARIAAYAVLTVLGGAVALAGSLVQAGWFPLGLLLALAGTVGLFLGGARLTRTRVGAAAPAGGWMLVVLLLTVSRPEGDFLFGAGGRSYVFLFGGMFAAVICATVAPSGHVLRPDTKAL</sequence>
<dbReference type="Proteomes" id="UP000473014">
    <property type="component" value="Unassembled WGS sequence"/>
</dbReference>
<keyword evidence="1" id="KW-1133">Transmembrane helix</keyword>
<feature type="transmembrane region" description="Helical" evidence="1">
    <location>
        <begin position="103"/>
        <end position="126"/>
    </location>
</feature>
<keyword evidence="3" id="KW-1185">Reference proteome</keyword>
<feature type="transmembrane region" description="Helical" evidence="1">
    <location>
        <begin position="69"/>
        <end position="88"/>
    </location>
</feature>
<organism evidence="2 3">
    <name type="scientific">Streptomyces taklimakanensis</name>
    <dbReference type="NCBI Taxonomy" id="2569853"/>
    <lineage>
        <taxon>Bacteria</taxon>
        <taxon>Bacillati</taxon>
        <taxon>Actinomycetota</taxon>
        <taxon>Actinomycetes</taxon>
        <taxon>Kitasatosporales</taxon>
        <taxon>Streptomycetaceae</taxon>
        <taxon>Streptomyces</taxon>
    </lineage>
</organism>
<keyword evidence="1" id="KW-0472">Membrane</keyword>
<dbReference type="AlphaFoldDB" id="A0A6G2BEY4"/>
<dbReference type="Pfam" id="PF19608">
    <property type="entry name" value="DUF6113"/>
    <property type="match status" value="1"/>
</dbReference>
<evidence type="ECO:0000256" key="1">
    <source>
        <dbReference type="SAM" id="Phobius"/>
    </source>
</evidence>
<evidence type="ECO:0008006" key="4">
    <source>
        <dbReference type="Google" id="ProtNLM"/>
    </source>
</evidence>
<feature type="transmembrane region" description="Helical" evidence="1">
    <location>
        <begin position="20"/>
        <end position="37"/>
    </location>
</feature>
<accession>A0A6G2BEY4</accession>